<protein>
    <submittedName>
        <fullName evidence="1">Uncharacterized protein</fullName>
    </submittedName>
</protein>
<keyword evidence="2" id="KW-1185">Reference proteome</keyword>
<proteinExistence type="predicted"/>
<evidence type="ECO:0000313" key="2">
    <source>
        <dbReference type="Proteomes" id="UP001552299"/>
    </source>
</evidence>
<evidence type="ECO:0000313" key="1">
    <source>
        <dbReference type="EMBL" id="KAL0914204.1"/>
    </source>
</evidence>
<name>A0ABD0UNF7_DENTH</name>
<accession>A0ABD0UNF7</accession>
<organism evidence="1 2">
    <name type="scientific">Dendrobium thyrsiflorum</name>
    <name type="common">Pinecone-like raceme dendrobium</name>
    <name type="synonym">Orchid</name>
    <dbReference type="NCBI Taxonomy" id="117978"/>
    <lineage>
        <taxon>Eukaryota</taxon>
        <taxon>Viridiplantae</taxon>
        <taxon>Streptophyta</taxon>
        <taxon>Embryophyta</taxon>
        <taxon>Tracheophyta</taxon>
        <taxon>Spermatophyta</taxon>
        <taxon>Magnoliopsida</taxon>
        <taxon>Liliopsida</taxon>
        <taxon>Asparagales</taxon>
        <taxon>Orchidaceae</taxon>
        <taxon>Epidendroideae</taxon>
        <taxon>Malaxideae</taxon>
        <taxon>Dendrobiinae</taxon>
        <taxon>Dendrobium</taxon>
    </lineage>
</organism>
<dbReference type="EMBL" id="JANQDX010000013">
    <property type="protein sequence ID" value="KAL0914204.1"/>
    <property type="molecule type" value="Genomic_DNA"/>
</dbReference>
<dbReference type="Proteomes" id="UP001552299">
    <property type="component" value="Unassembled WGS sequence"/>
</dbReference>
<gene>
    <name evidence="1" type="ORF">M5K25_017716</name>
</gene>
<reference evidence="1 2" key="1">
    <citation type="journal article" date="2024" name="Plant Biotechnol. J.">
        <title>Dendrobium thyrsiflorum genome and its molecular insights into genes involved in important horticultural traits.</title>
        <authorList>
            <person name="Chen B."/>
            <person name="Wang J.Y."/>
            <person name="Zheng P.J."/>
            <person name="Li K.L."/>
            <person name="Liang Y.M."/>
            <person name="Chen X.F."/>
            <person name="Zhang C."/>
            <person name="Zhao X."/>
            <person name="He X."/>
            <person name="Zhang G.Q."/>
            <person name="Liu Z.J."/>
            <person name="Xu Q."/>
        </authorList>
    </citation>
    <scope>NUCLEOTIDE SEQUENCE [LARGE SCALE GENOMIC DNA]</scope>
    <source>
        <strain evidence="1">GZMU011</strain>
    </source>
</reference>
<sequence>MNEGADFCVSEGIQATWEAARCLHCCLFLLNTLRSSLSSLNEPPQRPLVAGLQVFSSRDSLLDLPHTCRYFIITFHLFLFASMFE</sequence>
<comment type="caution">
    <text evidence="1">The sequence shown here is derived from an EMBL/GenBank/DDBJ whole genome shotgun (WGS) entry which is preliminary data.</text>
</comment>
<dbReference type="AlphaFoldDB" id="A0ABD0UNF7"/>